<keyword evidence="2" id="KW-1185">Reference proteome</keyword>
<reference evidence="1 2" key="1">
    <citation type="submission" date="2018-11" db="EMBL/GenBank/DDBJ databases">
        <authorList>
            <consortium name="Pathogen Informatics"/>
        </authorList>
    </citation>
    <scope>NUCLEOTIDE SEQUENCE [LARGE SCALE GENOMIC DNA]</scope>
</reference>
<accession>A0A183GN90</accession>
<dbReference type="Proteomes" id="UP000050761">
    <property type="component" value="Unassembled WGS sequence"/>
</dbReference>
<dbReference type="AlphaFoldDB" id="A0A183GN90"/>
<reference evidence="3" key="2">
    <citation type="submission" date="2019-09" db="UniProtKB">
        <authorList>
            <consortium name="WormBaseParasite"/>
        </authorList>
    </citation>
    <scope>IDENTIFICATION</scope>
</reference>
<dbReference type="OrthoDB" id="5851342at2759"/>
<accession>A0A3P8DHU7</accession>
<organism evidence="2 3">
    <name type="scientific">Heligmosomoides polygyrus</name>
    <name type="common">Parasitic roundworm</name>
    <dbReference type="NCBI Taxonomy" id="6339"/>
    <lineage>
        <taxon>Eukaryota</taxon>
        <taxon>Metazoa</taxon>
        <taxon>Ecdysozoa</taxon>
        <taxon>Nematoda</taxon>
        <taxon>Chromadorea</taxon>
        <taxon>Rhabditida</taxon>
        <taxon>Rhabditina</taxon>
        <taxon>Rhabditomorpha</taxon>
        <taxon>Strongyloidea</taxon>
        <taxon>Heligmosomidae</taxon>
        <taxon>Heligmosomoides</taxon>
    </lineage>
</organism>
<proteinExistence type="predicted"/>
<name>A0A183GN90_HELPZ</name>
<evidence type="ECO:0000313" key="3">
    <source>
        <dbReference type="WBParaSite" id="HPBE_0002416001-mRNA-1"/>
    </source>
</evidence>
<evidence type="ECO:0000313" key="1">
    <source>
        <dbReference type="EMBL" id="VDP43201.1"/>
    </source>
</evidence>
<dbReference type="EMBL" id="UZAH01035928">
    <property type="protein sequence ID" value="VDP43201.1"/>
    <property type="molecule type" value="Genomic_DNA"/>
</dbReference>
<sequence>MEDEIDTDHAFRIFDRLEDLVVDESDLEKIRNDGIQVDMDELLELVPSDRREQVRLSLERFDRDGVLRLEEVSSDDDALLGDFAGLPRTWKLR</sequence>
<evidence type="ECO:0000313" key="2">
    <source>
        <dbReference type="Proteomes" id="UP000050761"/>
    </source>
</evidence>
<protein>
    <submittedName>
        <fullName evidence="3">HalOD1 domain-containing protein</fullName>
    </submittedName>
</protein>
<gene>
    <name evidence="1" type="ORF">HPBE_LOCUS24159</name>
</gene>
<dbReference type="WBParaSite" id="HPBE_0002416001-mRNA-1">
    <property type="protein sequence ID" value="HPBE_0002416001-mRNA-1"/>
    <property type="gene ID" value="HPBE_0002416001"/>
</dbReference>